<feature type="region of interest" description="Disordered" evidence="1">
    <location>
        <begin position="166"/>
        <end position="186"/>
    </location>
</feature>
<name>A0A9Q1JGE7_9CARY</name>
<proteinExistence type="predicted"/>
<gene>
    <name evidence="2" type="ORF">Cgig2_023007</name>
</gene>
<dbReference type="EMBL" id="JAKOGI010001870">
    <property type="protein sequence ID" value="KAJ8423767.1"/>
    <property type="molecule type" value="Genomic_DNA"/>
</dbReference>
<reference evidence="2" key="1">
    <citation type="submission" date="2022-04" db="EMBL/GenBank/DDBJ databases">
        <title>Carnegiea gigantea Genome sequencing and assembly v2.</title>
        <authorList>
            <person name="Copetti D."/>
            <person name="Sanderson M.J."/>
            <person name="Burquez A."/>
            <person name="Wojciechowski M.F."/>
        </authorList>
    </citation>
    <scope>NUCLEOTIDE SEQUENCE</scope>
    <source>
        <strain evidence="2">SGP5-SGP5p</strain>
        <tissue evidence="2">Aerial part</tissue>
    </source>
</reference>
<dbReference type="AlphaFoldDB" id="A0A9Q1JGE7"/>
<dbReference type="Proteomes" id="UP001153076">
    <property type="component" value="Unassembled WGS sequence"/>
</dbReference>
<feature type="compositionally biased region" description="Basic and acidic residues" evidence="1">
    <location>
        <begin position="166"/>
        <end position="184"/>
    </location>
</feature>
<keyword evidence="3" id="KW-1185">Reference proteome</keyword>
<evidence type="ECO:0000313" key="2">
    <source>
        <dbReference type="EMBL" id="KAJ8423767.1"/>
    </source>
</evidence>
<comment type="caution">
    <text evidence="2">The sequence shown here is derived from an EMBL/GenBank/DDBJ whole genome shotgun (WGS) entry which is preliminary data.</text>
</comment>
<evidence type="ECO:0000256" key="1">
    <source>
        <dbReference type="SAM" id="MobiDB-lite"/>
    </source>
</evidence>
<organism evidence="2 3">
    <name type="scientific">Carnegiea gigantea</name>
    <dbReference type="NCBI Taxonomy" id="171969"/>
    <lineage>
        <taxon>Eukaryota</taxon>
        <taxon>Viridiplantae</taxon>
        <taxon>Streptophyta</taxon>
        <taxon>Embryophyta</taxon>
        <taxon>Tracheophyta</taxon>
        <taxon>Spermatophyta</taxon>
        <taxon>Magnoliopsida</taxon>
        <taxon>eudicotyledons</taxon>
        <taxon>Gunneridae</taxon>
        <taxon>Pentapetalae</taxon>
        <taxon>Caryophyllales</taxon>
        <taxon>Cactineae</taxon>
        <taxon>Cactaceae</taxon>
        <taxon>Cactoideae</taxon>
        <taxon>Echinocereeae</taxon>
        <taxon>Carnegiea</taxon>
    </lineage>
</organism>
<accession>A0A9Q1JGE7</accession>
<sequence length="211" mass="24100">MDALKNFMSTMTNTMMQQVSKQVKKAVEAASSARPLPRFKYVPATGSAPSHRYAPIVSHHHRDGMREALHPPPEPGTVDKVNHGLNTVRNALATNRLVRVWGAHPMLKRPPSMTSAPKPHNARKYHEFFEQNRHTTAECQELRKALHELADKGQIDRFLKRGPRFLREEREPARPEPRDRDSGHYHRWIRRGHHSVHLEGSALRVPASSHG</sequence>
<protein>
    <submittedName>
        <fullName evidence="2">Uncharacterized protein</fullName>
    </submittedName>
</protein>
<evidence type="ECO:0000313" key="3">
    <source>
        <dbReference type="Proteomes" id="UP001153076"/>
    </source>
</evidence>